<dbReference type="PANTHER" id="PTHR33164:SF64">
    <property type="entry name" value="TRANSCRIPTIONAL REGULATOR SLYA"/>
    <property type="match status" value="1"/>
</dbReference>
<dbReference type="InterPro" id="IPR000835">
    <property type="entry name" value="HTH_MarR-typ"/>
</dbReference>
<dbReference type="Pfam" id="PF12802">
    <property type="entry name" value="MarR_2"/>
    <property type="match status" value="1"/>
</dbReference>
<dbReference type="Proteomes" id="UP001419910">
    <property type="component" value="Unassembled WGS sequence"/>
</dbReference>
<sequence>MRKLFDRDLEGWGVTRSQWTAVVVVARRAGATQRTIADALDMSEAAAGRLIDRLCTEGLLERRAKADDKRAYCVYLTDAARPLLERLSAMGAKHEERTFRGIDDSDLEKLSALLDKIYENVSG</sequence>
<dbReference type="PANTHER" id="PTHR33164">
    <property type="entry name" value="TRANSCRIPTIONAL REGULATOR, MARR FAMILY"/>
    <property type="match status" value="1"/>
</dbReference>
<dbReference type="InterPro" id="IPR036388">
    <property type="entry name" value="WH-like_DNA-bd_sf"/>
</dbReference>
<protein>
    <submittedName>
        <fullName evidence="5">MarR family transcriptional regulator</fullName>
    </submittedName>
</protein>
<evidence type="ECO:0000313" key="5">
    <source>
        <dbReference type="EMBL" id="MEN2788488.1"/>
    </source>
</evidence>
<dbReference type="SMART" id="SM00347">
    <property type="entry name" value="HTH_MARR"/>
    <property type="match status" value="1"/>
</dbReference>
<comment type="caution">
    <text evidence="5">The sequence shown here is derived from an EMBL/GenBank/DDBJ whole genome shotgun (WGS) entry which is preliminary data.</text>
</comment>
<keyword evidence="3" id="KW-0804">Transcription</keyword>
<feature type="domain" description="HTH marR-type" evidence="4">
    <location>
        <begin position="1"/>
        <end position="119"/>
    </location>
</feature>
<evidence type="ECO:0000256" key="3">
    <source>
        <dbReference type="ARBA" id="ARBA00023163"/>
    </source>
</evidence>
<proteinExistence type="predicted"/>
<dbReference type="PROSITE" id="PS50995">
    <property type="entry name" value="HTH_MARR_2"/>
    <property type="match status" value="1"/>
</dbReference>
<dbReference type="InterPro" id="IPR039422">
    <property type="entry name" value="MarR/SlyA-like"/>
</dbReference>
<dbReference type="InterPro" id="IPR036390">
    <property type="entry name" value="WH_DNA-bd_sf"/>
</dbReference>
<organism evidence="5 6">
    <name type="scientific">Sphingomonas oligophenolica</name>
    <dbReference type="NCBI Taxonomy" id="301154"/>
    <lineage>
        <taxon>Bacteria</taxon>
        <taxon>Pseudomonadati</taxon>
        <taxon>Pseudomonadota</taxon>
        <taxon>Alphaproteobacteria</taxon>
        <taxon>Sphingomonadales</taxon>
        <taxon>Sphingomonadaceae</taxon>
        <taxon>Sphingomonas</taxon>
    </lineage>
</organism>
<dbReference type="EMBL" id="JBDIME010000002">
    <property type="protein sequence ID" value="MEN2788488.1"/>
    <property type="molecule type" value="Genomic_DNA"/>
</dbReference>
<dbReference type="RefSeq" id="WP_343890491.1">
    <property type="nucleotide sequence ID" value="NZ_BAAAEH010000035.1"/>
</dbReference>
<name>A0ABU9XY61_9SPHN</name>
<evidence type="ECO:0000313" key="6">
    <source>
        <dbReference type="Proteomes" id="UP001419910"/>
    </source>
</evidence>
<keyword evidence="1" id="KW-0805">Transcription regulation</keyword>
<reference evidence="5 6" key="1">
    <citation type="submission" date="2024-05" db="EMBL/GenBank/DDBJ databases">
        <authorList>
            <person name="Liu Q."/>
            <person name="Xin Y.-H."/>
        </authorList>
    </citation>
    <scope>NUCLEOTIDE SEQUENCE [LARGE SCALE GENOMIC DNA]</scope>
    <source>
        <strain evidence="5 6">CGMCC 1.10181</strain>
    </source>
</reference>
<dbReference type="Gene3D" id="1.10.10.10">
    <property type="entry name" value="Winged helix-like DNA-binding domain superfamily/Winged helix DNA-binding domain"/>
    <property type="match status" value="1"/>
</dbReference>
<dbReference type="PRINTS" id="PR00598">
    <property type="entry name" value="HTHMARR"/>
</dbReference>
<dbReference type="SUPFAM" id="SSF46785">
    <property type="entry name" value="Winged helix' DNA-binding domain"/>
    <property type="match status" value="1"/>
</dbReference>
<keyword evidence="2" id="KW-0238">DNA-binding</keyword>
<evidence type="ECO:0000256" key="1">
    <source>
        <dbReference type="ARBA" id="ARBA00023015"/>
    </source>
</evidence>
<evidence type="ECO:0000256" key="2">
    <source>
        <dbReference type="ARBA" id="ARBA00023125"/>
    </source>
</evidence>
<keyword evidence="6" id="KW-1185">Reference proteome</keyword>
<gene>
    <name evidence="5" type="ORF">ABC974_02530</name>
</gene>
<evidence type="ECO:0000259" key="4">
    <source>
        <dbReference type="PROSITE" id="PS50995"/>
    </source>
</evidence>
<accession>A0ABU9XY61</accession>